<reference evidence="13" key="1">
    <citation type="submission" date="2020-04" db="EMBL/GenBank/DDBJ databases">
        <authorList>
            <person name="Zhang T."/>
        </authorList>
    </citation>
    <scope>NUCLEOTIDE SEQUENCE</scope>
    <source>
        <strain evidence="13">HKST-UBA16</strain>
    </source>
</reference>
<dbReference type="InterPro" id="IPR036643">
    <property type="entry name" value="RNApol_insert_sf"/>
</dbReference>
<dbReference type="Gene3D" id="3.30.1360.10">
    <property type="entry name" value="RNA polymerase, RBP11-like subunit"/>
    <property type="match status" value="1"/>
</dbReference>
<evidence type="ECO:0000256" key="7">
    <source>
        <dbReference type="ARBA" id="ARBA00023163"/>
    </source>
</evidence>
<feature type="domain" description="DNA-directed RNA polymerase RpoA/D/Rpb3-type" evidence="12">
    <location>
        <begin position="18"/>
        <end position="224"/>
    </location>
</feature>
<comment type="similarity">
    <text evidence="1 11">Belongs to the RNA polymerase alpha chain family.</text>
</comment>
<dbReference type="InterPro" id="IPR011773">
    <property type="entry name" value="DNA-dir_RpoA"/>
</dbReference>
<dbReference type="Gene3D" id="1.10.150.20">
    <property type="entry name" value="5' to 3' exonuclease, C-terminal subdomain"/>
    <property type="match status" value="1"/>
</dbReference>
<dbReference type="InterPro" id="IPR011260">
    <property type="entry name" value="RNAP_asu_C"/>
</dbReference>
<dbReference type="GO" id="GO:0006351">
    <property type="term" value="P:DNA-templated transcription"/>
    <property type="evidence" value="ECO:0007669"/>
    <property type="project" value="UniProtKB-UniRule"/>
</dbReference>
<dbReference type="InterPro" id="IPR036603">
    <property type="entry name" value="RBP11-like"/>
</dbReference>
<keyword evidence="6 11" id="KW-0548">Nucleotidyltransferase</keyword>
<dbReference type="CDD" id="cd06928">
    <property type="entry name" value="RNAP_alpha_NTD"/>
    <property type="match status" value="1"/>
</dbReference>
<evidence type="ECO:0000313" key="14">
    <source>
        <dbReference type="Proteomes" id="UP000748332"/>
    </source>
</evidence>
<dbReference type="SMART" id="SM00662">
    <property type="entry name" value="RPOLD"/>
    <property type="match status" value="1"/>
</dbReference>
<dbReference type="GO" id="GO:0003677">
    <property type="term" value="F:DNA binding"/>
    <property type="evidence" value="ECO:0007669"/>
    <property type="project" value="UniProtKB-UniRule"/>
</dbReference>
<protein>
    <recommendedName>
        <fullName evidence="3 11">DNA-directed RNA polymerase subunit alpha</fullName>
        <shortName evidence="11">RNAP subunit alpha</shortName>
        <ecNumber evidence="2 11">2.7.7.6</ecNumber>
    </recommendedName>
    <alternativeName>
        <fullName evidence="9 11">RNA polymerase subunit alpha</fullName>
    </alternativeName>
    <alternativeName>
        <fullName evidence="8 11">Transcriptase subunit alpha</fullName>
    </alternativeName>
</protein>
<dbReference type="Pfam" id="PF03118">
    <property type="entry name" value="RNA_pol_A_CTD"/>
    <property type="match status" value="1"/>
</dbReference>
<evidence type="ECO:0000256" key="8">
    <source>
        <dbReference type="ARBA" id="ARBA00032524"/>
    </source>
</evidence>
<dbReference type="Pfam" id="PF01000">
    <property type="entry name" value="RNA_pol_A_bac"/>
    <property type="match status" value="1"/>
</dbReference>
<name>A0A955HZ95_9BACT</name>
<dbReference type="NCBIfam" id="NF003519">
    <property type="entry name" value="PRK05182.2-5"/>
    <property type="match status" value="1"/>
</dbReference>
<dbReference type="GO" id="GO:0005737">
    <property type="term" value="C:cytoplasm"/>
    <property type="evidence" value="ECO:0007669"/>
    <property type="project" value="UniProtKB-ARBA"/>
</dbReference>
<comment type="catalytic activity">
    <reaction evidence="10 11">
        <text>RNA(n) + a ribonucleoside 5'-triphosphate = RNA(n+1) + diphosphate</text>
        <dbReference type="Rhea" id="RHEA:21248"/>
        <dbReference type="Rhea" id="RHEA-COMP:14527"/>
        <dbReference type="Rhea" id="RHEA-COMP:17342"/>
        <dbReference type="ChEBI" id="CHEBI:33019"/>
        <dbReference type="ChEBI" id="CHEBI:61557"/>
        <dbReference type="ChEBI" id="CHEBI:140395"/>
        <dbReference type="EC" id="2.7.7.6"/>
    </reaction>
</comment>
<evidence type="ECO:0000259" key="12">
    <source>
        <dbReference type="SMART" id="SM00662"/>
    </source>
</evidence>
<evidence type="ECO:0000256" key="3">
    <source>
        <dbReference type="ARBA" id="ARBA00015972"/>
    </source>
</evidence>
<keyword evidence="7 11" id="KW-0804">Transcription</keyword>
<dbReference type="FunFam" id="2.170.120.12:FF:000001">
    <property type="entry name" value="DNA-directed RNA polymerase subunit alpha"/>
    <property type="match status" value="1"/>
</dbReference>
<organism evidence="13 14">
    <name type="scientific">Candidatus Dojkabacteria bacterium</name>
    <dbReference type="NCBI Taxonomy" id="2099670"/>
    <lineage>
        <taxon>Bacteria</taxon>
        <taxon>Candidatus Dojkabacteria</taxon>
    </lineage>
</organism>
<dbReference type="GO" id="GO:0000428">
    <property type="term" value="C:DNA-directed RNA polymerase complex"/>
    <property type="evidence" value="ECO:0007669"/>
    <property type="project" value="UniProtKB-KW"/>
</dbReference>
<keyword evidence="4 11" id="KW-0240">DNA-directed RNA polymerase</keyword>
<evidence type="ECO:0000256" key="2">
    <source>
        <dbReference type="ARBA" id="ARBA00012418"/>
    </source>
</evidence>
<keyword evidence="5 11" id="KW-0808">Transferase</keyword>
<dbReference type="SUPFAM" id="SSF47789">
    <property type="entry name" value="C-terminal domain of RNA polymerase alpha subunit"/>
    <property type="match status" value="1"/>
</dbReference>
<dbReference type="SUPFAM" id="SSF55257">
    <property type="entry name" value="RBP11-like subunits of RNA polymerase"/>
    <property type="match status" value="1"/>
</dbReference>
<dbReference type="NCBIfam" id="TIGR02027">
    <property type="entry name" value="rpoA"/>
    <property type="match status" value="1"/>
</dbReference>
<accession>A0A955HZ95</accession>
<evidence type="ECO:0000256" key="4">
    <source>
        <dbReference type="ARBA" id="ARBA00022478"/>
    </source>
</evidence>
<evidence type="ECO:0000256" key="11">
    <source>
        <dbReference type="HAMAP-Rule" id="MF_00059"/>
    </source>
</evidence>
<dbReference type="SUPFAM" id="SSF56553">
    <property type="entry name" value="Insert subdomain of RNA polymerase alpha subunit"/>
    <property type="match status" value="1"/>
</dbReference>
<evidence type="ECO:0000313" key="13">
    <source>
        <dbReference type="EMBL" id="MCA9375081.1"/>
    </source>
</evidence>
<comment type="function">
    <text evidence="11">DNA-dependent RNA polymerase catalyzes the transcription of DNA into RNA using the four ribonucleoside triphosphates as substrates.</text>
</comment>
<dbReference type="GO" id="GO:0046983">
    <property type="term" value="F:protein dimerization activity"/>
    <property type="evidence" value="ECO:0007669"/>
    <property type="project" value="InterPro"/>
</dbReference>
<dbReference type="EC" id="2.7.7.6" evidence="2 11"/>
<comment type="subunit">
    <text evidence="11">Homodimer. The RNAP catalytic core consists of 2 alpha, 1 beta, 1 beta' and 1 omega subunit. When a sigma factor is associated with the core the holoenzyme is formed, which can initiate transcription.</text>
</comment>
<proteinExistence type="inferred from homology"/>
<gene>
    <name evidence="11" type="primary">rpoA</name>
    <name evidence="13" type="ORF">KC622_01985</name>
</gene>
<evidence type="ECO:0000256" key="9">
    <source>
        <dbReference type="ARBA" id="ARBA00033070"/>
    </source>
</evidence>
<dbReference type="AlphaFoldDB" id="A0A955HZ95"/>
<dbReference type="GO" id="GO:0003899">
    <property type="term" value="F:DNA-directed RNA polymerase activity"/>
    <property type="evidence" value="ECO:0007669"/>
    <property type="project" value="UniProtKB-UniRule"/>
</dbReference>
<dbReference type="Gene3D" id="2.170.120.12">
    <property type="entry name" value="DNA-directed RNA polymerase, insert domain"/>
    <property type="match status" value="1"/>
</dbReference>
<evidence type="ECO:0000256" key="10">
    <source>
        <dbReference type="ARBA" id="ARBA00048552"/>
    </source>
</evidence>
<comment type="caution">
    <text evidence="13">The sequence shown here is derived from an EMBL/GenBank/DDBJ whole genome shotgun (WGS) entry which is preliminary data.</text>
</comment>
<dbReference type="InterPro" id="IPR011263">
    <property type="entry name" value="DNA-dir_RNA_pol_RpoA/D/Rpb3"/>
</dbReference>
<evidence type="ECO:0000256" key="6">
    <source>
        <dbReference type="ARBA" id="ARBA00022695"/>
    </source>
</evidence>
<dbReference type="InterPro" id="IPR011262">
    <property type="entry name" value="DNA-dir_RNA_pol_insert"/>
</dbReference>
<dbReference type="HAMAP" id="MF_00059">
    <property type="entry name" value="RNApol_bact_RpoA"/>
    <property type="match status" value="1"/>
</dbReference>
<dbReference type="EMBL" id="JAGQLM010000081">
    <property type="protein sequence ID" value="MCA9375081.1"/>
    <property type="molecule type" value="Genomic_DNA"/>
</dbReference>
<feature type="region of interest" description="Alpha C-terminal domain (alpha-CTD)" evidence="11">
    <location>
        <begin position="251"/>
        <end position="319"/>
    </location>
</feature>
<dbReference type="Pfam" id="PF01193">
    <property type="entry name" value="RNA_pol_L"/>
    <property type="match status" value="1"/>
</dbReference>
<reference evidence="13" key="2">
    <citation type="journal article" date="2021" name="Microbiome">
        <title>Successional dynamics and alternative stable states in a saline activated sludge microbial community over 9 years.</title>
        <authorList>
            <person name="Wang Y."/>
            <person name="Ye J."/>
            <person name="Ju F."/>
            <person name="Liu L."/>
            <person name="Boyd J.A."/>
            <person name="Deng Y."/>
            <person name="Parks D.H."/>
            <person name="Jiang X."/>
            <person name="Yin X."/>
            <person name="Woodcroft B.J."/>
            <person name="Tyson G.W."/>
            <person name="Hugenholtz P."/>
            <person name="Polz M.F."/>
            <person name="Zhang T."/>
        </authorList>
    </citation>
    <scope>NUCLEOTIDE SEQUENCE</scope>
    <source>
        <strain evidence="13">HKST-UBA16</strain>
    </source>
</reference>
<evidence type="ECO:0000256" key="1">
    <source>
        <dbReference type="ARBA" id="ARBA00007123"/>
    </source>
</evidence>
<evidence type="ECO:0000256" key="5">
    <source>
        <dbReference type="ARBA" id="ARBA00022679"/>
    </source>
</evidence>
<feature type="region of interest" description="Alpha N-terminal domain (alpha-NTD)" evidence="11">
    <location>
        <begin position="1"/>
        <end position="230"/>
    </location>
</feature>
<comment type="domain">
    <text evidence="11">The N-terminal domain is essential for RNAP assembly and basal transcription, whereas the C-terminal domain is involved in interaction with transcriptional regulators and with upstream promoter elements.</text>
</comment>
<dbReference type="Proteomes" id="UP000748332">
    <property type="component" value="Unassembled WGS sequence"/>
</dbReference>
<sequence>MIQFKDLKVKIKNEEGSRGSYEISPLPRGYGHTLANSLRRIILSSLKGAAITSVKIKGIDHEYSTIEGIKEDVFEIILNLKAIRFKCDSDEPQVCTLEVKGAKDIKASDIKLTGSVQISNADTHIATLTSKTATLSMEIVVESGHGFREAQESERSEVGRIPIDADFCPVLAVSYDVTSARKGQETDLDAVTINIETDGSIKPIDAMLSSASILQDFAGRVMAALGVPIEEVEEMASSSQEIVTEETNDSAGNEVKSWKVDDLPISKRSKSALLSGGFETVEDLAGASATQLLGLPGFGNKCLIEVMDLLNQYGIELMS</sequence>